<evidence type="ECO:0000256" key="4">
    <source>
        <dbReference type="ARBA" id="ARBA00022475"/>
    </source>
</evidence>
<protein>
    <recommendedName>
        <fullName evidence="3">histidine kinase</fullName>
        <ecNumber evidence="3">2.7.13.3</ecNumber>
    </recommendedName>
</protein>
<dbReference type="InterPro" id="IPR036097">
    <property type="entry name" value="HisK_dim/P_sf"/>
</dbReference>
<feature type="domain" description="Histidine kinase" evidence="13">
    <location>
        <begin position="247"/>
        <end position="459"/>
    </location>
</feature>
<dbReference type="SUPFAM" id="SSF158472">
    <property type="entry name" value="HAMP domain-like"/>
    <property type="match status" value="1"/>
</dbReference>
<dbReference type="CDD" id="cd00082">
    <property type="entry name" value="HisKA"/>
    <property type="match status" value="1"/>
</dbReference>
<dbReference type="PROSITE" id="PS50109">
    <property type="entry name" value="HIS_KIN"/>
    <property type="match status" value="1"/>
</dbReference>
<dbReference type="CDD" id="cd18773">
    <property type="entry name" value="PDC1_HK_sensor"/>
    <property type="match status" value="1"/>
</dbReference>
<dbReference type="SMART" id="SM00304">
    <property type="entry name" value="HAMP"/>
    <property type="match status" value="1"/>
</dbReference>
<evidence type="ECO:0000256" key="1">
    <source>
        <dbReference type="ARBA" id="ARBA00000085"/>
    </source>
</evidence>
<dbReference type="EC" id="2.7.13.3" evidence="3"/>
<keyword evidence="9 12" id="KW-1133">Transmembrane helix</keyword>
<dbReference type="PROSITE" id="PS50885">
    <property type="entry name" value="HAMP"/>
    <property type="match status" value="1"/>
</dbReference>
<dbReference type="SMART" id="SM00387">
    <property type="entry name" value="HATPase_c"/>
    <property type="match status" value="1"/>
</dbReference>
<dbReference type="AlphaFoldDB" id="A0AAU8PFS1"/>
<dbReference type="PANTHER" id="PTHR43547">
    <property type="entry name" value="TWO-COMPONENT HISTIDINE KINASE"/>
    <property type="match status" value="1"/>
</dbReference>
<dbReference type="PANTHER" id="PTHR43547:SF2">
    <property type="entry name" value="HYBRID SIGNAL TRANSDUCTION HISTIDINE KINASE C"/>
    <property type="match status" value="1"/>
</dbReference>
<dbReference type="CDD" id="cd06225">
    <property type="entry name" value="HAMP"/>
    <property type="match status" value="1"/>
</dbReference>
<dbReference type="Pfam" id="PF00672">
    <property type="entry name" value="HAMP"/>
    <property type="match status" value="1"/>
</dbReference>
<dbReference type="SUPFAM" id="SSF103190">
    <property type="entry name" value="Sensory domain-like"/>
    <property type="match status" value="1"/>
</dbReference>
<proteinExistence type="predicted"/>
<dbReference type="InterPro" id="IPR029151">
    <property type="entry name" value="Sensor-like_sf"/>
</dbReference>
<evidence type="ECO:0000256" key="2">
    <source>
        <dbReference type="ARBA" id="ARBA00004651"/>
    </source>
</evidence>
<keyword evidence="6" id="KW-0808">Transferase</keyword>
<organism evidence="15 16">
    <name type="scientific">Desulfofundulus kuznetsovii (strain DSM 6115 / VKM B-1805 / 17)</name>
    <name type="common">Desulfotomaculum kuznetsovii</name>
    <dbReference type="NCBI Taxonomy" id="760568"/>
    <lineage>
        <taxon>Bacteria</taxon>
        <taxon>Bacillati</taxon>
        <taxon>Bacillota</taxon>
        <taxon>Clostridia</taxon>
        <taxon>Eubacteriales</taxon>
        <taxon>Peptococcaceae</taxon>
        <taxon>Desulfofundulus</taxon>
    </lineage>
</organism>
<keyword evidence="8 15" id="KW-0418">Kinase</keyword>
<dbReference type="Gene3D" id="3.30.565.10">
    <property type="entry name" value="Histidine kinase-like ATPase, C-terminal domain"/>
    <property type="match status" value="1"/>
</dbReference>
<dbReference type="SMART" id="SM00388">
    <property type="entry name" value="HisKA"/>
    <property type="match status" value="1"/>
</dbReference>
<dbReference type="InterPro" id="IPR005467">
    <property type="entry name" value="His_kinase_dom"/>
</dbReference>
<evidence type="ECO:0000256" key="7">
    <source>
        <dbReference type="ARBA" id="ARBA00022692"/>
    </source>
</evidence>
<dbReference type="Pfam" id="PF02518">
    <property type="entry name" value="HATPase_c"/>
    <property type="match status" value="1"/>
</dbReference>
<keyword evidence="16" id="KW-1185">Reference proteome</keyword>
<evidence type="ECO:0000256" key="9">
    <source>
        <dbReference type="ARBA" id="ARBA00022989"/>
    </source>
</evidence>
<feature type="transmembrane region" description="Helical" evidence="12">
    <location>
        <begin position="163"/>
        <end position="186"/>
    </location>
</feature>
<reference evidence="16" key="1">
    <citation type="submission" date="2011-05" db="EMBL/GenBank/DDBJ databases">
        <title>Complete sequence of Desulfotomaculum kuznetsovii DSM 6115.</title>
        <authorList>
            <person name="Lucas S."/>
            <person name="Han J."/>
            <person name="Lapidus A."/>
            <person name="Cheng J.-F."/>
            <person name="Goodwin L."/>
            <person name="Pitluck S."/>
            <person name="Peters L."/>
            <person name="Mikhailova N."/>
            <person name="Lu M."/>
            <person name="Saunders E."/>
            <person name="Han C."/>
            <person name="Tapia R."/>
            <person name="Land M."/>
            <person name="Hauser L."/>
            <person name="Kyrpides N."/>
            <person name="Ivanova N."/>
            <person name="Pagani I."/>
            <person name="Nazina T."/>
            <person name="Ivanova A."/>
            <person name="Parshina S."/>
            <person name="Kuever J."/>
            <person name="Muyzer G."/>
            <person name="Plugge C."/>
            <person name="Stams A."/>
            <person name="Woyke T."/>
        </authorList>
    </citation>
    <scope>NUCLEOTIDE SEQUENCE [LARGE SCALE GENOMIC DNA]</scope>
    <source>
        <strain evidence="16">DSM 6115 / VKM B-1805 / 17</strain>
    </source>
</reference>
<sequence>MFQSIRSRLVGTYFLLALLTVGLVETLFLVGVRQYYLANIREILEQQAKLAGSFYEQYVGQEQIERSASALLEGFAGITAARMQVITPEGTVLADSLGDLSPLFMPDDHWRRAVAGEVAAWQGKLEKEPVLVVSAPLKTNGAVVGVVRYMTSLEPLEEMIRGLLFRLLLAGTAIVLLAALAGLLLANTIARPVEVITRAAARIAGGDLNVRIPKRYNDEVGRLADTLNHMASELGRLDRLKNEFVSSISHELRTPLTSIKGWVVTLLQGPPSPGEWRQGLRIIDQETDRLTEMVEELLDFSRLQAGSITLRRKETELAGLLENVVSQMLPRARRLGLKLTLEPVAGLTVFADPDRLKQVLINLLDNSFKFTPAGGKVEVRTTAGKGQVTIAVADEGCGIPPDELPLVGTRFFQGRAAKSGSGIGLALCREIVQLHGGHLKIESSPGVGTTVYVSLPLAKPHITG</sequence>
<comment type="subcellular location">
    <subcellularLocation>
        <location evidence="2">Cell membrane</location>
        <topology evidence="2">Multi-pass membrane protein</topology>
    </subcellularLocation>
</comment>
<dbReference type="PRINTS" id="PR00344">
    <property type="entry name" value="BCTRLSENSOR"/>
</dbReference>
<evidence type="ECO:0000256" key="10">
    <source>
        <dbReference type="ARBA" id="ARBA00023012"/>
    </source>
</evidence>
<name>A0AAU8PFS1_DESK7</name>
<dbReference type="Pfam" id="PF00512">
    <property type="entry name" value="HisKA"/>
    <property type="match status" value="1"/>
</dbReference>
<evidence type="ECO:0000259" key="13">
    <source>
        <dbReference type="PROSITE" id="PS50109"/>
    </source>
</evidence>
<dbReference type="Gene3D" id="6.10.340.10">
    <property type="match status" value="1"/>
</dbReference>
<dbReference type="Gene3D" id="1.10.287.130">
    <property type="match status" value="1"/>
</dbReference>
<evidence type="ECO:0000256" key="11">
    <source>
        <dbReference type="ARBA" id="ARBA00023136"/>
    </source>
</evidence>
<dbReference type="EMBL" id="CP002770">
    <property type="protein sequence ID" value="AEG16325.1"/>
    <property type="molecule type" value="Genomic_DNA"/>
</dbReference>
<dbReference type="SUPFAM" id="SSF55874">
    <property type="entry name" value="ATPase domain of HSP90 chaperone/DNA topoisomerase II/histidine kinase"/>
    <property type="match status" value="1"/>
</dbReference>
<feature type="domain" description="HAMP" evidence="14">
    <location>
        <begin position="187"/>
        <end position="239"/>
    </location>
</feature>
<keyword evidence="7 12" id="KW-0812">Transmembrane</keyword>
<evidence type="ECO:0000256" key="6">
    <source>
        <dbReference type="ARBA" id="ARBA00022679"/>
    </source>
</evidence>
<evidence type="ECO:0000313" key="15">
    <source>
        <dbReference type="EMBL" id="AEG16325.1"/>
    </source>
</evidence>
<keyword evidence="5" id="KW-0597">Phosphoprotein</keyword>
<dbReference type="InterPro" id="IPR003660">
    <property type="entry name" value="HAMP_dom"/>
</dbReference>
<dbReference type="KEGG" id="dku:Desku_2813"/>
<keyword evidence="10" id="KW-0902">Two-component regulatory system</keyword>
<keyword evidence="4" id="KW-1003">Cell membrane</keyword>
<dbReference type="InterPro" id="IPR036890">
    <property type="entry name" value="HATPase_C_sf"/>
</dbReference>
<evidence type="ECO:0000256" key="8">
    <source>
        <dbReference type="ARBA" id="ARBA00022777"/>
    </source>
</evidence>
<comment type="catalytic activity">
    <reaction evidence="1">
        <text>ATP + protein L-histidine = ADP + protein N-phospho-L-histidine.</text>
        <dbReference type="EC" id="2.7.13.3"/>
    </reaction>
</comment>
<dbReference type="InterPro" id="IPR003594">
    <property type="entry name" value="HATPase_dom"/>
</dbReference>
<evidence type="ECO:0000313" key="16">
    <source>
        <dbReference type="Proteomes" id="UP000009229"/>
    </source>
</evidence>
<evidence type="ECO:0000256" key="12">
    <source>
        <dbReference type="SAM" id="Phobius"/>
    </source>
</evidence>
<dbReference type="Proteomes" id="UP000009229">
    <property type="component" value="Chromosome"/>
</dbReference>
<dbReference type="GO" id="GO:0000155">
    <property type="term" value="F:phosphorelay sensor kinase activity"/>
    <property type="evidence" value="ECO:0007669"/>
    <property type="project" value="InterPro"/>
</dbReference>
<evidence type="ECO:0000259" key="14">
    <source>
        <dbReference type="PROSITE" id="PS50885"/>
    </source>
</evidence>
<dbReference type="GO" id="GO:0005886">
    <property type="term" value="C:plasma membrane"/>
    <property type="evidence" value="ECO:0007669"/>
    <property type="project" value="UniProtKB-SubCell"/>
</dbReference>
<dbReference type="InterPro" id="IPR003661">
    <property type="entry name" value="HisK_dim/P_dom"/>
</dbReference>
<accession>A0AAU8PFS1</accession>
<gene>
    <name evidence="15" type="ordered locus">Desku_2813</name>
</gene>
<feature type="transmembrane region" description="Helical" evidence="12">
    <location>
        <begin position="12"/>
        <end position="32"/>
    </location>
</feature>
<dbReference type="FunFam" id="3.30.565.10:FF:000006">
    <property type="entry name" value="Sensor histidine kinase WalK"/>
    <property type="match status" value="1"/>
</dbReference>
<dbReference type="InterPro" id="IPR004358">
    <property type="entry name" value="Sig_transdc_His_kin-like_C"/>
</dbReference>
<evidence type="ECO:0000256" key="3">
    <source>
        <dbReference type="ARBA" id="ARBA00012438"/>
    </source>
</evidence>
<dbReference type="SUPFAM" id="SSF47384">
    <property type="entry name" value="Homodimeric domain of signal transducing histidine kinase"/>
    <property type="match status" value="1"/>
</dbReference>
<dbReference type="FunFam" id="1.10.287.130:FF:000001">
    <property type="entry name" value="Two-component sensor histidine kinase"/>
    <property type="match status" value="1"/>
</dbReference>
<evidence type="ECO:0000256" key="5">
    <source>
        <dbReference type="ARBA" id="ARBA00022553"/>
    </source>
</evidence>
<keyword evidence="11 12" id="KW-0472">Membrane</keyword>